<dbReference type="EMBL" id="DSJL01000007">
    <property type="protein sequence ID" value="HEF64693.1"/>
    <property type="molecule type" value="Genomic_DNA"/>
</dbReference>
<dbReference type="Gene3D" id="1.20.58.2140">
    <property type="match status" value="1"/>
</dbReference>
<dbReference type="GO" id="GO:0043565">
    <property type="term" value="F:sequence-specific DNA binding"/>
    <property type="evidence" value="ECO:0007669"/>
    <property type="project" value="InterPro"/>
</dbReference>
<organism evidence="1">
    <name type="scientific">Thermomicrobium roseum</name>
    <dbReference type="NCBI Taxonomy" id="500"/>
    <lineage>
        <taxon>Bacteria</taxon>
        <taxon>Pseudomonadati</taxon>
        <taxon>Thermomicrobiota</taxon>
        <taxon>Thermomicrobia</taxon>
        <taxon>Thermomicrobiales</taxon>
        <taxon>Thermomicrobiaceae</taxon>
        <taxon>Thermomicrobium</taxon>
    </lineage>
</organism>
<dbReference type="AlphaFoldDB" id="A0A7C1X556"/>
<dbReference type="InterPro" id="IPR036081">
    <property type="entry name" value="Translin_sf"/>
</dbReference>
<sequence>MEPNEVSRITERVLARLDLLNSARERALAETRQITRLSANAVRAVHRGEFDQAEALLEEARRIKDALTAHLVDYPSIYWSGYVQDAHKEFAEASLTLALVAGQPLPGPETLQVEDAVYLNALGEACGELRRHILDVIRAGDLARAEAVLQVMDEIYGVLVQVDYPDAVTNGLRRTTDMVRGVLERTRGDLTLAVEHQKLSDALARARRAVALSEAGQSE</sequence>
<reference evidence="1" key="1">
    <citation type="journal article" date="2020" name="mSystems">
        <title>Genome- and Community-Level Interaction Insights into Carbon Utilization and Element Cycling Functions of Hydrothermarchaeota in Hydrothermal Sediment.</title>
        <authorList>
            <person name="Zhou Z."/>
            <person name="Liu Y."/>
            <person name="Xu W."/>
            <person name="Pan J."/>
            <person name="Luo Z.H."/>
            <person name="Li M."/>
        </authorList>
    </citation>
    <scope>NUCLEOTIDE SEQUENCE [LARGE SCALE GENOMIC DNA]</scope>
    <source>
        <strain evidence="1">SpSt-222</strain>
    </source>
</reference>
<evidence type="ECO:0000313" key="1">
    <source>
        <dbReference type="EMBL" id="HEF64693.1"/>
    </source>
</evidence>
<gene>
    <name evidence="1" type="ORF">ENP47_03685</name>
</gene>
<accession>A0A7C1X556</accession>
<protein>
    <submittedName>
        <fullName evidence="1">Haloacid dehalogenase</fullName>
    </submittedName>
</protein>
<comment type="caution">
    <text evidence="1">The sequence shown here is derived from an EMBL/GenBank/DDBJ whole genome shotgun (WGS) entry which is preliminary data.</text>
</comment>
<proteinExistence type="predicted"/>
<dbReference type="CDD" id="cd14820">
    <property type="entry name" value="TRAX"/>
    <property type="match status" value="1"/>
</dbReference>
<dbReference type="SUPFAM" id="SSF74784">
    <property type="entry name" value="Translin"/>
    <property type="match status" value="1"/>
</dbReference>
<name>A0A7C1X556_THERO</name>